<organism evidence="2 3">
    <name type="scientific">Marivirga lumbricoides</name>
    <dbReference type="NCBI Taxonomy" id="1046115"/>
    <lineage>
        <taxon>Bacteria</taxon>
        <taxon>Pseudomonadati</taxon>
        <taxon>Bacteroidota</taxon>
        <taxon>Cytophagia</taxon>
        <taxon>Cytophagales</taxon>
        <taxon>Marivirgaceae</taxon>
        <taxon>Marivirga</taxon>
    </lineage>
</organism>
<evidence type="ECO:0000313" key="3">
    <source>
        <dbReference type="Proteomes" id="UP000636010"/>
    </source>
</evidence>
<gene>
    <name evidence="2" type="ORF">GCM10011506_40850</name>
</gene>
<feature type="domain" description="Outer membrane protein beta-barrel" evidence="1">
    <location>
        <begin position="25"/>
        <end position="194"/>
    </location>
</feature>
<dbReference type="SUPFAM" id="SSF56925">
    <property type="entry name" value="OMPA-like"/>
    <property type="match status" value="1"/>
</dbReference>
<dbReference type="Proteomes" id="UP000636010">
    <property type="component" value="Unassembled WGS sequence"/>
</dbReference>
<dbReference type="InterPro" id="IPR011250">
    <property type="entry name" value="OMP/PagP_B-barrel"/>
</dbReference>
<accession>A0ABQ1N270</accession>
<dbReference type="InterPro" id="IPR025665">
    <property type="entry name" value="Beta-barrel_OMP_2"/>
</dbReference>
<protein>
    <recommendedName>
        <fullName evidence="1">Outer membrane protein beta-barrel domain-containing protein</fullName>
    </recommendedName>
</protein>
<reference evidence="3" key="1">
    <citation type="journal article" date="2019" name="Int. J. Syst. Evol. Microbiol.">
        <title>The Global Catalogue of Microorganisms (GCM) 10K type strain sequencing project: providing services to taxonomists for standard genome sequencing and annotation.</title>
        <authorList>
            <consortium name="The Broad Institute Genomics Platform"/>
            <consortium name="The Broad Institute Genome Sequencing Center for Infectious Disease"/>
            <person name="Wu L."/>
            <person name="Ma J."/>
        </authorList>
    </citation>
    <scope>NUCLEOTIDE SEQUENCE [LARGE SCALE GENOMIC DNA]</scope>
    <source>
        <strain evidence="3">CGMCC 1.10832</strain>
    </source>
</reference>
<keyword evidence="3" id="KW-1185">Reference proteome</keyword>
<evidence type="ECO:0000313" key="2">
    <source>
        <dbReference type="EMBL" id="GGC50956.1"/>
    </source>
</evidence>
<evidence type="ECO:0000259" key="1">
    <source>
        <dbReference type="Pfam" id="PF13568"/>
    </source>
</evidence>
<dbReference type="RefSeq" id="WP_188467179.1">
    <property type="nucleotide sequence ID" value="NZ_BAABHU010000015.1"/>
</dbReference>
<comment type="caution">
    <text evidence="2">The sequence shown here is derived from an EMBL/GenBank/DDBJ whole genome shotgun (WGS) entry which is preliminary data.</text>
</comment>
<dbReference type="Pfam" id="PF13568">
    <property type="entry name" value="OMP_b-brl_2"/>
    <property type="match status" value="1"/>
</dbReference>
<proteinExistence type="predicted"/>
<sequence length="231" mass="26003">MKKKRIIFILFLFILCIPDLRAQSYIGVKGGVNIPFVNFTDFVTDYRFSTGINTTPYFSLTYRYMHHPVVGVQAEIAYSAKGWQQNTFDQTGTIQTNAVRTDINYLEVPIYMHIALGKSNLKFNIDAGLYVAYAISTERTIQTDQDLDRVVLQYNIDTDNRGDFGLTMGGGVSYEFPFGIIQLEGSFKTGFANILPRNPITAENPAVSTNQVPSVNISYYLPLSKKKSSEK</sequence>
<dbReference type="EMBL" id="BMEC01000015">
    <property type="protein sequence ID" value="GGC50956.1"/>
    <property type="molecule type" value="Genomic_DNA"/>
</dbReference>
<name>A0ABQ1N270_9BACT</name>